<dbReference type="OrthoDB" id="9806170at2"/>
<comment type="catalytic activity">
    <reaction evidence="4">
        <text>N(1)-(5-phospho-beta-D-ribosyl)glycinamide + (6R)-10-formyltetrahydrofolate = N(2)-formyl-N(1)-(5-phospho-beta-D-ribosyl)glycinamide + (6S)-5,6,7,8-tetrahydrofolate + H(+)</text>
        <dbReference type="Rhea" id="RHEA:15053"/>
        <dbReference type="ChEBI" id="CHEBI:15378"/>
        <dbReference type="ChEBI" id="CHEBI:57453"/>
        <dbReference type="ChEBI" id="CHEBI:143788"/>
        <dbReference type="ChEBI" id="CHEBI:147286"/>
        <dbReference type="ChEBI" id="CHEBI:195366"/>
        <dbReference type="EC" id="2.1.2.2"/>
    </reaction>
</comment>
<comment type="similarity">
    <text evidence="4">Belongs to the GART family.</text>
</comment>
<evidence type="ECO:0000313" key="6">
    <source>
        <dbReference type="EMBL" id="RDE09825.1"/>
    </source>
</evidence>
<keyword evidence="7" id="KW-1185">Reference proteome</keyword>
<feature type="binding site" evidence="4">
    <location>
        <begin position="15"/>
        <end position="17"/>
    </location>
    <ligand>
        <name>N(1)-(5-phospho-beta-D-ribosyl)glycinamide</name>
        <dbReference type="ChEBI" id="CHEBI:143788"/>
    </ligand>
</feature>
<feature type="domain" description="Formyl transferase N-terminal" evidence="5">
    <location>
        <begin position="5"/>
        <end position="185"/>
    </location>
</feature>
<dbReference type="InterPro" id="IPR004607">
    <property type="entry name" value="GART"/>
</dbReference>
<dbReference type="UniPathway" id="UPA00074">
    <property type="reaction ID" value="UER00126"/>
</dbReference>
<evidence type="ECO:0000256" key="2">
    <source>
        <dbReference type="ARBA" id="ARBA00022679"/>
    </source>
</evidence>
<dbReference type="GO" id="GO:0005829">
    <property type="term" value="C:cytosol"/>
    <property type="evidence" value="ECO:0007669"/>
    <property type="project" value="TreeGrafter"/>
</dbReference>
<dbReference type="Proteomes" id="UP000253759">
    <property type="component" value="Unassembled WGS sequence"/>
</dbReference>
<accession>A0A369W7J9</accession>
<feature type="site" description="Raises pKa of active site His" evidence="4">
    <location>
        <position position="148"/>
    </location>
</feature>
<dbReference type="Gene3D" id="3.40.50.170">
    <property type="entry name" value="Formyl transferase, N-terminal domain"/>
    <property type="match status" value="1"/>
</dbReference>
<dbReference type="EC" id="2.1.2.2" evidence="4"/>
<dbReference type="HAMAP" id="MF_01930">
    <property type="entry name" value="PurN"/>
    <property type="match status" value="1"/>
</dbReference>
<evidence type="ECO:0000256" key="4">
    <source>
        <dbReference type="HAMAP-Rule" id="MF_01930"/>
    </source>
</evidence>
<name>A0A369W7J9_9HYPH</name>
<comment type="pathway">
    <text evidence="1 4">Purine metabolism; IMP biosynthesis via de novo pathway; N(2)-formyl-N(1)-(5-phospho-D-ribosyl)glycinamide from N(1)-(5-phospho-D-ribosyl)glycinamide (10-formyl THF route): step 1/1.</text>
</comment>
<evidence type="ECO:0000313" key="7">
    <source>
        <dbReference type="Proteomes" id="UP000253759"/>
    </source>
</evidence>
<dbReference type="PANTHER" id="PTHR43369">
    <property type="entry name" value="PHOSPHORIBOSYLGLYCINAMIDE FORMYLTRANSFERASE"/>
    <property type="match status" value="1"/>
</dbReference>
<reference evidence="7" key="1">
    <citation type="submission" date="2018-07" db="EMBL/GenBank/DDBJ databases">
        <authorList>
            <person name="Liu B.-T."/>
            <person name="Du Z."/>
        </authorList>
    </citation>
    <scope>NUCLEOTIDE SEQUENCE [LARGE SCALE GENOMIC DNA]</scope>
    <source>
        <strain evidence="7">XYN52</strain>
    </source>
</reference>
<dbReference type="GO" id="GO:0006189">
    <property type="term" value="P:'de novo' IMP biosynthetic process"/>
    <property type="evidence" value="ECO:0007669"/>
    <property type="project" value="UniProtKB-UniRule"/>
</dbReference>
<dbReference type="InterPro" id="IPR036477">
    <property type="entry name" value="Formyl_transf_N_sf"/>
</dbReference>
<feature type="active site" description="Proton donor" evidence="4">
    <location>
        <position position="112"/>
    </location>
</feature>
<dbReference type="AlphaFoldDB" id="A0A369W7J9"/>
<dbReference type="NCBIfam" id="TIGR00639">
    <property type="entry name" value="PurN"/>
    <property type="match status" value="1"/>
</dbReference>
<proteinExistence type="inferred from homology"/>
<dbReference type="Pfam" id="PF00551">
    <property type="entry name" value="Formyl_trans_N"/>
    <property type="match status" value="1"/>
</dbReference>
<feature type="binding site" evidence="4">
    <location>
        <position position="68"/>
    </location>
    <ligand>
        <name>(6R)-10-formyltetrahydrofolate</name>
        <dbReference type="ChEBI" id="CHEBI:195366"/>
    </ligand>
</feature>
<evidence type="ECO:0000256" key="1">
    <source>
        <dbReference type="ARBA" id="ARBA00005054"/>
    </source>
</evidence>
<dbReference type="RefSeq" id="WP_114644988.1">
    <property type="nucleotide sequence ID" value="NZ_QQNH01000004.1"/>
</dbReference>
<dbReference type="GO" id="GO:0004644">
    <property type="term" value="F:phosphoribosylglycinamide formyltransferase activity"/>
    <property type="evidence" value="ECO:0007669"/>
    <property type="project" value="UniProtKB-UniRule"/>
</dbReference>
<comment type="caution">
    <text evidence="6">The sequence shown here is derived from an EMBL/GenBank/DDBJ whole genome shotgun (WGS) entry which is preliminary data.</text>
</comment>
<sequence length="207" mass="22154">MSGKKRVAILISGRGSNMAALIQAAKSSDYPAEIVGVFSNRAAAAGLETARQEGIATATLAQSRFETRLDFENALTAILDGWAVDFVCLAGFMRILTPQFTTHWLGRAINIHPSLLPAYKGLDTHARALADGVAEAGCSVHFVTPGLDEGPVILQARVPVRLGDTPEALAARVLVEEHRIYPEALRRLASGETRYPADVKTGSHHSD</sequence>
<dbReference type="InterPro" id="IPR002376">
    <property type="entry name" value="Formyl_transf_N"/>
</dbReference>
<dbReference type="SUPFAM" id="SSF53328">
    <property type="entry name" value="Formyltransferase"/>
    <property type="match status" value="1"/>
</dbReference>
<gene>
    <name evidence="4" type="primary">purN</name>
    <name evidence="6" type="ORF">DVH29_04615</name>
</gene>
<keyword evidence="3 4" id="KW-0658">Purine biosynthesis</keyword>
<dbReference type="CDD" id="cd08645">
    <property type="entry name" value="FMT_core_GART"/>
    <property type="match status" value="1"/>
</dbReference>
<dbReference type="PANTHER" id="PTHR43369:SF2">
    <property type="entry name" value="PHOSPHORIBOSYLGLYCINAMIDE FORMYLTRANSFERASE"/>
    <property type="match status" value="1"/>
</dbReference>
<keyword evidence="2 4" id="KW-0808">Transferase</keyword>
<comment type="function">
    <text evidence="4">Catalyzes the transfer of a formyl group from 10-formyltetrahydrofolate to 5-phospho-ribosyl-glycinamide (GAR), producing 5-phospho-ribosyl-N-formylglycinamide (FGAR) and tetrahydrofolate.</text>
</comment>
<feature type="binding site" evidence="4">
    <location>
        <begin position="93"/>
        <end position="96"/>
    </location>
    <ligand>
        <name>(6R)-10-formyltetrahydrofolate</name>
        <dbReference type="ChEBI" id="CHEBI:195366"/>
    </ligand>
</feature>
<organism evidence="6 7">
    <name type="scientific">Pelagibacterium lacus</name>
    <dbReference type="NCBI Taxonomy" id="2282655"/>
    <lineage>
        <taxon>Bacteria</taxon>
        <taxon>Pseudomonadati</taxon>
        <taxon>Pseudomonadota</taxon>
        <taxon>Alphaproteobacteria</taxon>
        <taxon>Hyphomicrobiales</taxon>
        <taxon>Devosiaceae</taxon>
        <taxon>Pelagibacterium</taxon>
    </lineage>
</organism>
<evidence type="ECO:0000259" key="5">
    <source>
        <dbReference type="Pfam" id="PF00551"/>
    </source>
</evidence>
<dbReference type="EMBL" id="QQNH01000004">
    <property type="protein sequence ID" value="RDE09825.1"/>
    <property type="molecule type" value="Genomic_DNA"/>
</dbReference>
<evidence type="ECO:0000256" key="3">
    <source>
        <dbReference type="ARBA" id="ARBA00022755"/>
    </source>
</evidence>
<protein>
    <recommendedName>
        <fullName evidence="4">Phosphoribosylglycinamide formyltransferase</fullName>
        <ecNumber evidence="4">2.1.2.2</ecNumber>
    </recommendedName>
    <alternativeName>
        <fullName evidence="4">5'-phosphoribosylglycinamide transformylase</fullName>
    </alternativeName>
    <alternativeName>
        <fullName evidence="4">GAR transformylase</fullName>
        <shortName evidence="4">GART</shortName>
    </alternativeName>
</protein>
<feature type="binding site" evidence="4">
    <location>
        <position position="110"/>
    </location>
    <ligand>
        <name>(6R)-10-formyltetrahydrofolate</name>
        <dbReference type="ChEBI" id="CHEBI:195366"/>
    </ligand>
</feature>